<dbReference type="EMBL" id="JAFIMR010000046">
    <property type="protein sequence ID" value="KAI1856158.1"/>
    <property type="molecule type" value="Genomic_DNA"/>
</dbReference>
<proteinExistence type="predicted"/>
<dbReference type="PANTHER" id="PTHR42085">
    <property type="entry name" value="F-BOX DOMAIN-CONTAINING PROTEIN"/>
    <property type="match status" value="1"/>
</dbReference>
<keyword evidence="2" id="KW-1185">Reference proteome</keyword>
<organism evidence="1 2">
    <name type="scientific">Neoarthrinium moseri</name>
    <dbReference type="NCBI Taxonomy" id="1658444"/>
    <lineage>
        <taxon>Eukaryota</taxon>
        <taxon>Fungi</taxon>
        <taxon>Dikarya</taxon>
        <taxon>Ascomycota</taxon>
        <taxon>Pezizomycotina</taxon>
        <taxon>Sordariomycetes</taxon>
        <taxon>Xylariomycetidae</taxon>
        <taxon>Amphisphaeriales</taxon>
        <taxon>Apiosporaceae</taxon>
        <taxon>Neoarthrinium</taxon>
    </lineage>
</organism>
<reference evidence="1" key="1">
    <citation type="submission" date="2021-03" db="EMBL/GenBank/DDBJ databases">
        <title>Revisited historic fungal species revealed as producer of novel bioactive compounds through whole genome sequencing and comparative genomics.</title>
        <authorList>
            <person name="Vignolle G.A."/>
            <person name="Hochenegger N."/>
            <person name="Mach R.L."/>
            <person name="Mach-Aigner A.R."/>
            <person name="Javad Rahimi M."/>
            <person name="Salim K.A."/>
            <person name="Chan C.M."/>
            <person name="Lim L.B.L."/>
            <person name="Cai F."/>
            <person name="Druzhinina I.S."/>
            <person name="U'Ren J.M."/>
            <person name="Derntl C."/>
        </authorList>
    </citation>
    <scope>NUCLEOTIDE SEQUENCE</scope>
    <source>
        <strain evidence="1">TUCIM 5799</strain>
    </source>
</reference>
<accession>A0A9P9WBN0</accession>
<sequence length="217" mass="24547">MYNPPTLLGLPLELRMEIYTYLLTFQEPAKPSSPDSGSRTPERRPAPLHPQILRVCAQTYAEAHALLYRLNTFQAHPSLLASFPRLRAWHDPVAAAAMVPLIRRFRVRVRLDIDAPFTREEATRAFSGMELVEIEVWQAVYRGAGREVLSRFEDVRGVRTAKVTGSLSGFEEYAGWLEQEMMKGTGEDKGERYHGVDEHAHVATALDVVSWGIDQEV</sequence>
<name>A0A9P9WBN0_9PEZI</name>
<comment type="caution">
    <text evidence="1">The sequence shown here is derived from an EMBL/GenBank/DDBJ whole genome shotgun (WGS) entry which is preliminary data.</text>
</comment>
<gene>
    <name evidence="1" type="ORF">JX265_011873</name>
</gene>
<evidence type="ECO:0000313" key="2">
    <source>
        <dbReference type="Proteomes" id="UP000829685"/>
    </source>
</evidence>
<evidence type="ECO:0000313" key="1">
    <source>
        <dbReference type="EMBL" id="KAI1856158.1"/>
    </source>
</evidence>
<dbReference type="InterPro" id="IPR038883">
    <property type="entry name" value="AN11006-like"/>
</dbReference>
<dbReference type="Proteomes" id="UP000829685">
    <property type="component" value="Unassembled WGS sequence"/>
</dbReference>
<protein>
    <submittedName>
        <fullName evidence="1">Uncharacterized protein</fullName>
    </submittedName>
</protein>
<dbReference type="PANTHER" id="PTHR42085:SF4">
    <property type="entry name" value="F-BOX DOMAIN-CONTAINING PROTEIN"/>
    <property type="match status" value="1"/>
</dbReference>
<dbReference type="AlphaFoldDB" id="A0A9P9WBN0"/>
<dbReference type="OrthoDB" id="2951834at2759"/>